<protein>
    <recommendedName>
        <fullName evidence="4">DUF4595 domain-containing protein</fullName>
    </recommendedName>
</protein>
<feature type="signal peptide" evidence="1">
    <location>
        <begin position="1"/>
        <end position="22"/>
    </location>
</feature>
<dbReference type="EMBL" id="CP134537">
    <property type="protein sequence ID" value="WNH09898.1"/>
    <property type="molecule type" value="Genomic_DNA"/>
</dbReference>
<dbReference type="Proteomes" id="UP001302806">
    <property type="component" value="Chromosome"/>
</dbReference>
<evidence type="ECO:0000313" key="3">
    <source>
        <dbReference type="Proteomes" id="UP001302806"/>
    </source>
</evidence>
<accession>A0ABY9XVB7</accession>
<dbReference type="PROSITE" id="PS51257">
    <property type="entry name" value="PROKAR_LIPOPROTEIN"/>
    <property type="match status" value="1"/>
</dbReference>
<proteinExistence type="predicted"/>
<reference evidence="2 3" key="1">
    <citation type="submission" date="2023-09" db="EMBL/GenBank/DDBJ databases">
        <title>Thalassobella suaedae gen. nov., sp. nov., a marine bacterium of the family Flavobacteriaceae isolated from a halophyte Suaeda japonica.</title>
        <authorList>
            <person name="Lee S.Y."/>
            <person name="Hwang C.Y."/>
        </authorList>
    </citation>
    <scope>NUCLEOTIDE SEQUENCE [LARGE SCALE GENOMIC DNA]</scope>
    <source>
        <strain evidence="2 3">HL-DH14</strain>
    </source>
</reference>
<evidence type="ECO:0000313" key="2">
    <source>
        <dbReference type="EMBL" id="WNH09898.1"/>
    </source>
</evidence>
<name>A0ABY9XVB7_9FLAO</name>
<dbReference type="RefSeq" id="WP_415866261.1">
    <property type="nucleotide sequence ID" value="NZ_CP134537.1"/>
</dbReference>
<keyword evidence="1" id="KW-0732">Signal</keyword>
<evidence type="ECO:0000256" key="1">
    <source>
        <dbReference type="SAM" id="SignalP"/>
    </source>
</evidence>
<feature type="chain" id="PRO_5046095023" description="DUF4595 domain-containing protein" evidence="1">
    <location>
        <begin position="23"/>
        <end position="252"/>
    </location>
</feature>
<gene>
    <name evidence="2" type="ORF">RHP51_04115</name>
</gene>
<sequence>MKKSIYLWLTVFSLILSFSCEDSVTEEFNEVNGNVAEKLIKSISVISADESVDNSTIIMSYENTKLSSISDGSDISYFIYNGNDLAKVTGQTEDFNMEELYGSPYDAFETGQVLEYDANNNPYKLLFFEEVYDYSTNTIDIKEYIAEVTYDNSPNPYFYSLEAAGLIDAMDKVQLNLSINSQPSEILKARALFPLNNPSKVVYKDENGDIIYIIDAEYVYDNENYPKSASVIATSIEDNTTSFYTTSFLYVN</sequence>
<evidence type="ECO:0008006" key="4">
    <source>
        <dbReference type="Google" id="ProtNLM"/>
    </source>
</evidence>
<organism evidence="2 3">
    <name type="scientific">Thalassobellus suaedae</name>
    <dbReference type="NCBI Taxonomy" id="3074124"/>
    <lineage>
        <taxon>Bacteria</taxon>
        <taxon>Pseudomonadati</taxon>
        <taxon>Bacteroidota</taxon>
        <taxon>Flavobacteriia</taxon>
        <taxon>Flavobacteriales</taxon>
        <taxon>Flavobacteriaceae</taxon>
        <taxon>Thalassobellus</taxon>
    </lineage>
</organism>